<keyword evidence="3" id="KW-0862">Zinc</keyword>
<organism evidence="8 9">
    <name type="scientific">Potamilus streckersoni</name>
    <dbReference type="NCBI Taxonomy" id="2493646"/>
    <lineage>
        <taxon>Eukaryota</taxon>
        <taxon>Metazoa</taxon>
        <taxon>Spiralia</taxon>
        <taxon>Lophotrochozoa</taxon>
        <taxon>Mollusca</taxon>
        <taxon>Bivalvia</taxon>
        <taxon>Autobranchia</taxon>
        <taxon>Heteroconchia</taxon>
        <taxon>Palaeoheterodonta</taxon>
        <taxon>Unionida</taxon>
        <taxon>Unionoidea</taxon>
        <taxon>Unionidae</taxon>
        <taxon>Ambleminae</taxon>
        <taxon>Lampsilini</taxon>
        <taxon>Potamilus</taxon>
    </lineage>
</organism>
<evidence type="ECO:0000256" key="1">
    <source>
        <dbReference type="ARBA" id="ARBA00022723"/>
    </source>
</evidence>
<dbReference type="InterPro" id="IPR011992">
    <property type="entry name" value="EF-hand-dom_pair"/>
</dbReference>
<feature type="domain" description="ZZ-type" evidence="7">
    <location>
        <begin position="274"/>
        <end position="330"/>
    </location>
</feature>
<keyword evidence="5" id="KW-0175">Coiled coil</keyword>
<dbReference type="SMART" id="SM00291">
    <property type="entry name" value="ZnF_ZZ"/>
    <property type="match status" value="1"/>
</dbReference>
<protein>
    <recommendedName>
        <fullName evidence="7">ZZ-type domain-containing protein</fullName>
    </recommendedName>
</protein>
<evidence type="ECO:0000313" key="8">
    <source>
        <dbReference type="EMBL" id="KAK3583119.1"/>
    </source>
</evidence>
<dbReference type="Pfam" id="PF00569">
    <property type="entry name" value="ZZ"/>
    <property type="match status" value="1"/>
</dbReference>
<proteinExistence type="predicted"/>
<feature type="compositionally biased region" description="Basic and acidic residues" evidence="6">
    <location>
        <begin position="730"/>
        <end position="742"/>
    </location>
</feature>
<feature type="compositionally biased region" description="Acidic residues" evidence="6">
    <location>
        <begin position="785"/>
        <end position="795"/>
    </location>
</feature>
<dbReference type="CDD" id="cd02334">
    <property type="entry name" value="ZZ_dystrophin"/>
    <property type="match status" value="1"/>
</dbReference>
<dbReference type="AlphaFoldDB" id="A0AAE0S0Q5"/>
<feature type="region of interest" description="Disordered" evidence="6">
    <location>
        <begin position="728"/>
        <end position="804"/>
    </location>
</feature>
<evidence type="ECO:0000313" key="9">
    <source>
        <dbReference type="Proteomes" id="UP001195483"/>
    </source>
</evidence>
<dbReference type="PANTHER" id="PTHR12268">
    <property type="entry name" value="E3 UBIQUITIN-PROTEIN LIGASE KCMF1"/>
    <property type="match status" value="1"/>
</dbReference>
<dbReference type="Pfam" id="PF09068">
    <property type="entry name" value="EF-hand_2"/>
    <property type="match status" value="1"/>
</dbReference>
<dbReference type="GO" id="GO:0005886">
    <property type="term" value="C:plasma membrane"/>
    <property type="evidence" value="ECO:0007669"/>
    <property type="project" value="TreeGrafter"/>
</dbReference>
<name>A0AAE0S0Q5_9BIVA</name>
<dbReference type="InterPro" id="IPR050774">
    <property type="entry name" value="KCMF1/Dystrophin"/>
</dbReference>
<dbReference type="GO" id="GO:0008270">
    <property type="term" value="F:zinc ion binding"/>
    <property type="evidence" value="ECO:0007669"/>
    <property type="project" value="UniProtKB-KW"/>
</dbReference>
<reference evidence="8" key="1">
    <citation type="journal article" date="2021" name="Genome Biol. Evol.">
        <title>A High-Quality Reference Genome for a Parasitic Bivalve with Doubly Uniparental Inheritance (Bivalvia: Unionida).</title>
        <authorList>
            <person name="Smith C.H."/>
        </authorList>
    </citation>
    <scope>NUCLEOTIDE SEQUENCE</scope>
    <source>
        <strain evidence="8">CHS0354</strain>
    </source>
</reference>
<dbReference type="InterPro" id="IPR015154">
    <property type="entry name" value="EF-hand_dom_typ2"/>
</dbReference>
<feature type="coiled-coil region" evidence="5">
    <location>
        <begin position="650"/>
        <end position="677"/>
    </location>
</feature>
<dbReference type="InterPro" id="IPR015153">
    <property type="entry name" value="EF-hand_dom_typ1"/>
</dbReference>
<dbReference type="SUPFAM" id="SSF57850">
    <property type="entry name" value="RING/U-box"/>
    <property type="match status" value="1"/>
</dbReference>
<evidence type="ECO:0000256" key="4">
    <source>
        <dbReference type="PROSITE-ProRule" id="PRU00228"/>
    </source>
</evidence>
<dbReference type="SUPFAM" id="SSF47473">
    <property type="entry name" value="EF-hand"/>
    <property type="match status" value="2"/>
</dbReference>
<comment type="caution">
    <text evidence="8">The sequence shown here is derived from an EMBL/GenBank/DDBJ whole genome shotgun (WGS) entry which is preliminary data.</text>
</comment>
<reference evidence="8" key="2">
    <citation type="journal article" date="2021" name="Genome Biol. Evol.">
        <title>Developing a high-quality reference genome for a parasitic bivalve with doubly uniparental inheritance (Bivalvia: Unionida).</title>
        <authorList>
            <person name="Smith C.H."/>
        </authorList>
    </citation>
    <scope>NUCLEOTIDE SEQUENCE</scope>
    <source>
        <strain evidence="8">CHS0354</strain>
        <tissue evidence="8">Mantle</tissue>
    </source>
</reference>
<keyword evidence="1" id="KW-0479">Metal-binding</keyword>
<dbReference type="Gene3D" id="1.10.238.10">
    <property type="entry name" value="EF-hand"/>
    <property type="match status" value="2"/>
</dbReference>
<dbReference type="InterPro" id="IPR000433">
    <property type="entry name" value="Znf_ZZ"/>
</dbReference>
<dbReference type="Gene3D" id="3.30.60.90">
    <property type="match status" value="1"/>
</dbReference>
<evidence type="ECO:0000256" key="5">
    <source>
        <dbReference type="SAM" id="Coils"/>
    </source>
</evidence>
<dbReference type="PROSITE" id="PS50135">
    <property type="entry name" value="ZF_ZZ_2"/>
    <property type="match status" value="1"/>
</dbReference>
<reference evidence="8" key="3">
    <citation type="submission" date="2023-05" db="EMBL/GenBank/DDBJ databases">
        <authorList>
            <person name="Smith C.H."/>
        </authorList>
    </citation>
    <scope>NUCLEOTIDE SEQUENCE</scope>
    <source>
        <strain evidence="8">CHS0354</strain>
        <tissue evidence="8">Mantle</tissue>
    </source>
</reference>
<evidence type="ECO:0000256" key="3">
    <source>
        <dbReference type="ARBA" id="ARBA00022833"/>
    </source>
</evidence>
<keyword evidence="2 4" id="KW-0863">Zinc-finger</keyword>
<dbReference type="Proteomes" id="UP001195483">
    <property type="component" value="Unassembled WGS sequence"/>
</dbReference>
<evidence type="ECO:0000256" key="2">
    <source>
        <dbReference type="ARBA" id="ARBA00022771"/>
    </source>
</evidence>
<gene>
    <name evidence="8" type="ORF">CHS0354_036866</name>
</gene>
<dbReference type="PANTHER" id="PTHR12268:SF27">
    <property type="entry name" value="DYSTROBREVIN, ISOFORM F"/>
    <property type="match status" value="1"/>
</dbReference>
<sequence length="804" mass="91871">MECLAANQNKFASVIENINRELQEKGFIHQMMDDYRVLEDACPILQELPEYRQVITEMRAQNFDVIRFATYRTACKLRFVQRKTHLDMVDIWNIIESFRENGLNTLEPATELNASRIEGILRSIFSQLNKRVPISQQVQVDQSVSMLLHWLLSAYDSCRHGKIQVFSVKVALSHLCAGKLMDKLRYIFTQLSDSSGYLVLSKFEQYLRDVLALPTAVFEGPSFGYYPTAAQSVFDGRNPVNVNDFLNVIVSEPGPKCLMWLPILHRMMQVENVFHPVQCEGCHRDSFLGFRYRCQRCYNYQLCQDCFWRGRVSGNHATDHQMKEYTTYKSPAKQIGHTLKKSFRCVQQKDNHIPMYPEYPEKTVDLSYIVPPAPVRNGYHNLNKRPYIDVTSVDTAKGSMRVNDSLSAAHTDDEHRLIARYAARLAADAKNAARSPVELNFALDTNKAQRELIAQLETKNREIMHEIQRLRMEQEAHAKSTAEAQFNPTLFAELRVLRQRKDELEARMLALQDGRKELVIQLETLMKMLKYQPTSPRSTPHDSPHSFSGCSPTIDVSMNSRWGISSRHSTPTTAPTTPAFESSSLLGLHGDVQQAFTHPQSSASTLVKNLKNELLLAADSITGAMSSLVRELNSEQSGSDDEDDILNGELEVADNSMMQTREDLENWQKEVQKRLDQEARFIAKLRAKQSITSNTISSDPGSENLVRTDDGDSLVRTDEECAMVTDDGESYVKTDDESCTRTDEEDAELYDSHPRELQNEMSSSRYSTEEESYLQSDAESYIRTDDEEGGNTDWEESMKRWVNR</sequence>
<evidence type="ECO:0000259" key="7">
    <source>
        <dbReference type="PROSITE" id="PS50135"/>
    </source>
</evidence>
<accession>A0AAE0S0Q5</accession>
<feature type="coiled-coil region" evidence="5">
    <location>
        <begin position="439"/>
        <end position="521"/>
    </location>
</feature>
<dbReference type="GO" id="GO:0099536">
    <property type="term" value="P:synaptic signaling"/>
    <property type="evidence" value="ECO:0007669"/>
    <property type="project" value="TreeGrafter"/>
</dbReference>
<keyword evidence="9" id="KW-1185">Reference proteome</keyword>
<dbReference type="Pfam" id="PF09069">
    <property type="entry name" value="EF-hand_3"/>
    <property type="match status" value="1"/>
</dbReference>
<dbReference type="EMBL" id="JAEAOA010002158">
    <property type="protein sequence ID" value="KAK3583119.1"/>
    <property type="molecule type" value="Genomic_DNA"/>
</dbReference>
<dbReference type="InterPro" id="IPR043145">
    <property type="entry name" value="Znf_ZZ_sf"/>
</dbReference>
<dbReference type="PROSITE" id="PS01357">
    <property type="entry name" value="ZF_ZZ_1"/>
    <property type="match status" value="1"/>
</dbReference>
<evidence type="ECO:0000256" key="6">
    <source>
        <dbReference type="SAM" id="MobiDB-lite"/>
    </source>
</evidence>
<dbReference type="GO" id="GO:0045202">
    <property type="term" value="C:synapse"/>
    <property type="evidence" value="ECO:0007669"/>
    <property type="project" value="TreeGrafter"/>
</dbReference>
<dbReference type="CDD" id="cd16244">
    <property type="entry name" value="EFh_DTN"/>
    <property type="match status" value="1"/>
</dbReference>